<dbReference type="GO" id="GO:0004357">
    <property type="term" value="F:glutamate-cysteine ligase activity"/>
    <property type="evidence" value="ECO:0007669"/>
    <property type="project" value="UniProtKB-UniRule"/>
</dbReference>
<comment type="caution">
    <text evidence="10">The sequence shown here is derived from an EMBL/GenBank/DDBJ whole genome shotgun (WGS) entry which is preliminary data.</text>
</comment>
<evidence type="ECO:0000259" key="9">
    <source>
        <dbReference type="Pfam" id="PF04262"/>
    </source>
</evidence>
<evidence type="ECO:0000313" key="11">
    <source>
        <dbReference type="Proteomes" id="UP000231019"/>
    </source>
</evidence>
<dbReference type="GO" id="GO:0046872">
    <property type="term" value="F:metal ion binding"/>
    <property type="evidence" value="ECO:0007669"/>
    <property type="project" value="TreeGrafter"/>
</dbReference>
<evidence type="ECO:0000313" key="10">
    <source>
        <dbReference type="EMBL" id="PIW15075.1"/>
    </source>
</evidence>
<reference evidence="10 11" key="1">
    <citation type="submission" date="2017-09" db="EMBL/GenBank/DDBJ databases">
        <title>Depth-based differentiation of microbial function through sediment-hosted aquifers and enrichment of novel symbionts in the deep terrestrial subsurface.</title>
        <authorList>
            <person name="Probst A.J."/>
            <person name="Ladd B."/>
            <person name="Jarett J.K."/>
            <person name="Geller-Mcgrath D.E."/>
            <person name="Sieber C.M."/>
            <person name="Emerson J.B."/>
            <person name="Anantharaman K."/>
            <person name="Thomas B.C."/>
            <person name="Malmstrom R."/>
            <person name="Stieglmeier M."/>
            <person name="Klingl A."/>
            <person name="Woyke T."/>
            <person name="Ryan C.M."/>
            <person name="Banfield J.F."/>
        </authorList>
    </citation>
    <scope>NUCLEOTIDE SEQUENCE [LARGE SCALE GENOMIC DNA]</scope>
    <source>
        <strain evidence="10">CG17_big_fil_post_rev_8_21_14_2_50_48_46</strain>
    </source>
</reference>
<evidence type="ECO:0000256" key="7">
    <source>
        <dbReference type="HAMAP-Rule" id="MF_00578"/>
    </source>
</evidence>
<accession>A0A2M7G0R8</accession>
<comment type="similarity">
    <text evidence="7">Belongs to the glutamate--cysteine ligase type 1 family. Type 1 subfamily.</text>
</comment>
<dbReference type="InterPro" id="IPR006334">
    <property type="entry name" value="Glut_cys_ligase"/>
</dbReference>
<keyword evidence="2 7" id="KW-0436">Ligase</keyword>
<dbReference type="EMBL" id="PFFQ01000054">
    <property type="protein sequence ID" value="PIW15075.1"/>
    <property type="molecule type" value="Genomic_DNA"/>
</dbReference>
<sequence length="532" mass="60584">MNNSLSYTQWLHSFAADSQSALLEMYQAGLEREALRVTQVGKLAQTPHPQALGSALTHPGITTDFAEAQIELITPPFAEIDALLSHQRNLHSFSAKKMNPAEMIWFQSMPPQIQEAEIQIAQFGHSHAGKIKEIYRRGLANRYGKMMQIISGIHFNYSFHPQFWEYLHHKTQSPLSMNAFISENYLALMRNYLRQCWILTYLYGAAPVTHPSFVQREIPELQKLNEDTLIGPMATSLRMSRLGYVNSNRCTYSINYNSLTEYLAGLYKAISSPCASFEKLGIQVNGEYLQLNDHILQIENEHYALIRPKQPPHRGERPFSALRTRGIDYVEVRALDINPFEDIGVTADQLHFVRLFLLYCLLDPNPPIGMDELELINENQHWVSIQGRQPGMKLLRPEGSILLKDWGLGILEKMEPLAELMDAGRSQPYYRPLLANERAKFEDPNLTPSAQVIETLQTSNLSYPDWNLKQSTQLQAELKAIQLEKPLQDALEAEVQQSLRLFAEAEAENSGSFAEALRRFLTLKETGLLENA</sequence>
<dbReference type="HAMAP" id="MF_00578">
    <property type="entry name" value="Glu_cys_ligase"/>
    <property type="match status" value="1"/>
</dbReference>
<dbReference type="Proteomes" id="UP000231019">
    <property type="component" value="Unassembled WGS sequence"/>
</dbReference>
<feature type="domain" description="Glutamate--cysteine ligase" evidence="9">
    <location>
        <begin position="13"/>
        <end position="382"/>
    </location>
</feature>
<dbReference type="Pfam" id="PF04262">
    <property type="entry name" value="Glu_cys_ligase"/>
    <property type="match status" value="1"/>
</dbReference>
<evidence type="ECO:0000256" key="1">
    <source>
        <dbReference type="ARBA" id="ARBA00005006"/>
    </source>
</evidence>
<evidence type="ECO:0000256" key="3">
    <source>
        <dbReference type="ARBA" id="ARBA00022684"/>
    </source>
</evidence>
<evidence type="ECO:0000256" key="2">
    <source>
        <dbReference type="ARBA" id="ARBA00022598"/>
    </source>
</evidence>
<dbReference type="PANTHER" id="PTHR38761">
    <property type="entry name" value="GLUTAMATE--CYSTEINE LIGASE"/>
    <property type="match status" value="1"/>
</dbReference>
<dbReference type="SUPFAM" id="SSF55931">
    <property type="entry name" value="Glutamine synthetase/guanido kinase"/>
    <property type="match status" value="1"/>
</dbReference>
<evidence type="ECO:0000256" key="8">
    <source>
        <dbReference type="RuleBase" id="RU004391"/>
    </source>
</evidence>
<dbReference type="PANTHER" id="PTHR38761:SF1">
    <property type="entry name" value="GLUTAMATE--CYSTEINE LIGASE"/>
    <property type="match status" value="1"/>
</dbReference>
<comment type="pathway">
    <text evidence="1 7 8">Sulfur metabolism; glutathione biosynthesis; glutathione from L-cysteine and L-glutamate: step 1/2.</text>
</comment>
<evidence type="ECO:0000256" key="6">
    <source>
        <dbReference type="ARBA" id="ARBA00048819"/>
    </source>
</evidence>
<keyword evidence="4 7" id="KW-0547">Nucleotide-binding</keyword>
<name>A0A2M7G0R8_9BACT</name>
<proteinExistence type="inferred from homology"/>
<dbReference type="Gene3D" id="3.30.590.20">
    <property type="match status" value="1"/>
</dbReference>
<dbReference type="GO" id="GO:0005524">
    <property type="term" value="F:ATP binding"/>
    <property type="evidence" value="ECO:0007669"/>
    <property type="project" value="UniProtKB-KW"/>
</dbReference>
<evidence type="ECO:0000256" key="4">
    <source>
        <dbReference type="ARBA" id="ARBA00022741"/>
    </source>
</evidence>
<dbReference type="GO" id="GO:0005829">
    <property type="term" value="C:cytosol"/>
    <property type="evidence" value="ECO:0007669"/>
    <property type="project" value="TreeGrafter"/>
</dbReference>
<dbReference type="EC" id="6.3.2.2" evidence="7"/>
<keyword evidence="5 7" id="KW-0067">ATP-binding</keyword>
<dbReference type="AlphaFoldDB" id="A0A2M7G0R8"/>
<dbReference type="InterPro" id="IPR014746">
    <property type="entry name" value="Gln_synth/guanido_kin_cat_dom"/>
</dbReference>
<dbReference type="NCBIfam" id="TIGR01434">
    <property type="entry name" value="glu_cys_ligase"/>
    <property type="match status" value="1"/>
</dbReference>
<evidence type="ECO:0000256" key="5">
    <source>
        <dbReference type="ARBA" id="ARBA00022840"/>
    </source>
</evidence>
<gene>
    <name evidence="7" type="primary">gshA</name>
    <name evidence="10" type="ORF">COW36_19325</name>
</gene>
<keyword evidence="3 7" id="KW-0317">Glutathione biosynthesis</keyword>
<comment type="catalytic activity">
    <reaction evidence="6 7 8">
        <text>L-cysteine + L-glutamate + ATP = gamma-L-glutamyl-L-cysteine + ADP + phosphate + H(+)</text>
        <dbReference type="Rhea" id="RHEA:13285"/>
        <dbReference type="ChEBI" id="CHEBI:15378"/>
        <dbReference type="ChEBI" id="CHEBI:29985"/>
        <dbReference type="ChEBI" id="CHEBI:30616"/>
        <dbReference type="ChEBI" id="CHEBI:35235"/>
        <dbReference type="ChEBI" id="CHEBI:43474"/>
        <dbReference type="ChEBI" id="CHEBI:58173"/>
        <dbReference type="ChEBI" id="CHEBI:456216"/>
        <dbReference type="EC" id="6.3.2.2"/>
    </reaction>
</comment>
<dbReference type="InterPro" id="IPR007370">
    <property type="entry name" value="Glu_cys_ligase"/>
</dbReference>
<dbReference type="GO" id="GO:0006750">
    <property type="term" value="P:glutathione biosynthetic process"/>
    <property type="evidence" value="ECO:0007669"/>
    <property type="project" value="UniProtKB-UniRule"/>
</dbReference>
<protein>
    <recommendedName>
        <fullName evidence="7">Glutamate--cysteine ligase</fullName>
        <ecNumber evidence="7">6.3.2.2</ecNumber>
    </recommendedName>
    <alternativeName>
        <fullName evidence="7">Gamma-ECS</fullName>
        <shortName evidence="7">GCS</shortName>
    </alternativeName>
    <alternativeName>
        <fullName evidence="7">Gamma-glutamylcysteine synthetase</fullName>
    </alternativeName>
</protein>
<dbReference type="UniPathway" id="UPA00142">
    <property type="reaction ID" value="UER00209"/>
</dbReference>
<organism evidence="10 11">
    <name type="scientific">bacterium (Candidatus Blackallbacteria) CG17_big_fil_post_rev_8_21_14_2_50_48_46</name>
    <dbReference type="NCBI Taxonomy" id="2014261"/>
    <lineage>
        <taxon>Bacteria</taxon>
        <taxon>Candidatus Blackallbacteria</taxon>
    </lineage>
</organism>